<dbReference type="GeneID" id="37219291"/>
<reference evidence="2 3" key="1">
    <citation type="submission" date="2018-02" db="EMBL/GenBank/DDBJ databases">
        <title>The genomes of Aspergillus section Nigri reveals drivers in fungal speciation.</title>
        <authorList>
            <consortium name="DOE Joint Genome Institute"/>
            <person name="Vesth T.C."/>
            <person name="Nybo J."/>
            <person name="Theobald S."/>
            <person name="Brandl J."/>
            <person name="Frisvad J.C."/>
            <person name="Nielsen K.F."/>
            <person name="Lyhne E.K."/>
            <person name="Kogle M.E."/>
            <person name="Kuo A."/>
            <person name="Riley R."/>
            <person name="Clum A."/>
            <person name="Nolan M."/>
            <person name="Lipzen A."/>
            <person name="Salamov A."/>
            <person name="Henrissat B."/>
            <person name="Wiebenga A."/>
            <person name="De vries R.P."/>
            <person name="Grigoriev I.V."/>
            <person name="Mortensen U.H."/>
            <person name="Andersen M.R."/>
            <person name="Baker S.E."/>
        </authorList>
    </citation>
    <scope>NUCLEOTIDE SEQUENCE [LARGE SCALE GENOMIC DNA]</scope>
    <source>
        <strain evidence="2 3">CBS 121593</strain>
    </source>
</reference>
<protein>
    <recommendedName>
        <fullName evidence="4">Ipa protein</fullName>
    </recommendedName>
</protein>
<dbReference type="AlphaFoldDB" id="A0A395GQZ8"/>
<dbReference type="Proteomes" id="UP000249402">
    <property type="component" value="Unassembled WGS sequence"/>
</dbReference>
<gene>
    <name evidence="2" type="ORF">BO80DRAFT_224788</name>
</gene>
<dbReference type="PANTHER" id="PTHR40788">
    <property type="entry name" value="CLR5 DOMAIN-CONTAINING PROTEIN-RELATED"/>
    <property type="match status" value="1"/>
</dbReference>
<proteinExistence type="predicted"/>
<dbReference type="RefSeq" id="XP_025570821.1">
    <property type="nucleotide sequence ID" value="XM_025714426.1"/>
</dbReference>
<feature type="region of interest" description="Disordered" evidence="1">
    <location>
        <begin position="542"/>
        <end position="585"/>
    </location>
</feature>
<feature type="compositionally biased region" description="Polar residues" evidence="1">
    <location>
        <begin position="542"/>
        <end position="554"/>
    </location>
</feature>
<evidence type="ECO:0000313" key="3">
    <source>
        <dbReference type="Proteomes" id="UP000249402"/>
    </source>
</evidence>
<dbReference type="OrthoDB" id="2922289at2759"/>
<dbReference type="STRING" id="1448316.A0A395GQZ8"/>
<accession>A0A395GQZ8</accession>
<sequence>MSEREEGPVLVRSLHEDLERKYREHGPKIRRIWHSYTKQKRVEIVKDGATGGIMLRHAGDRTLGNVRLILPEWNVRDLCEPKSDYFLHHLKHRATKSLVEQYETGVHGGPGDKEFILKSMEKHQLRYEKALKNSFTMFRAGDCYGQSYIVNDPANFDGVMDGLSDAVKEGFCVPHGTGELILMRQIYFLQALNLLVKNLLEEDARIVEEKAARAALAALSLGKPDKLSLEELAARALEQRSALVDSLHICRSEPTYLAHLMNVWTFSRPELVLDDKGRRVRQTDQYFSTAMFEAVHSSVVGAAVWDMISQILQALRDGPKDQAYKTILLQELANILLFEYKHLQTLFKRYTQAYSGSGHFKRIPDVYDDGIARVTLKSKPDAVARLEERVQHMFRLCQTDLTPPKAMDWIKKLDDLQKASPIERNSMAQPEFEAFGDLAMTTSFMQTLSASLPMPPPSQSSGVTYFWRLKGLSTKLEDLKATIDLSKHVIPIEKIGQPEKAEGALKALDGFIFFKMGADVGFLYDHLNRSCMTDLQNQYAEQKARSGQASQMSATLPAPGPSTRKAQLKPQQEKGPTTRRAQNSDFRIYPATESHDTISASVSPTFKLKLSTYNTFWTLFSHSGTGGSISWTAFEEAMADIDFSVSPTIGSFFTFSPPKEYPVQKTITLRRPQKLLIEGYGMSLVGRRLARKYGWGKKTFELA</sequence>
<evidence type="ECO:0008006" key="4">
    <source>
        <dbReference type="Google" id="ProtNLM"/>
    </source>
</evidence>
<dbReference type="PANTHER" id="PTHR40788:SF1">
    <property type="entry name" value="IPA PROTEIN"/>
    <property type="match status" value="1"/>
</dbReference>
<organism evidence="2 3">
    <name type="scientific">Aspergillus ibericus CBS 121593</name>
    <dbReference type="NCBI Taxonomy" id="1448316"/>
    <lineage>
        <taxon>Eukaryota</taxon>
        <taxon>Fungi</taxon>
        <taxon>Dikarya</taxon>
        <taxon>Ascomycota</taxon>
        <taxon>Pezizomycotina</taxon>
        <taxon>Eurotiomycetes</taxon>
        <taxon>Eurotiomycetidae</taxon>
        <taxon>Eurotiales</taxon>
        <taxon>Aspergillaceae</taxon>
        <taxon>Aspergillus</taxon>
        <taxon>Aspergillus subgen. Circumdati</taxon>
    </lineage>
</organism>
<dbReference type="EMBL" id="KZ824474">
    <property type="protein sequence ID" value="RAK96493.1"/>
    <property type="molecule type" value="Genomic_DNA"/>
</dbReference>
<name>A0A395GQZ8_9EURO</name>
<evidence type="ECO:0000313" key="2">
    <source>
        <dbReference type="EMBL" id="RAK96493.1"/>
    </source>
</evidence>
<keyword evidence="3" id="KW-1185">Reference proteome</keyword>
<dbReference type="VEuPathDB" id="FungiDB:BO80DRAFT_224788"/>
<evidence type="ECO:0000256" key="1">
    <source>
        <dbReference type="SAM" id="MobiDB-lite"/>
    </source>
</evidence>